<dbReference type="PANTHER" id="PTHR23227:SF67">
    <property type="entry name" value="CRANIOFACIAL DEVELOPMENT PROTEIN 2-LIKE"/>
    <property type="match status" value="1"/>
</dbReference>
<dbReference type="GO" id="GO:0003824">
    <property type="term" value="F:catalytic activity"/>
    <property type="evidence" value="ECO:0007669"/>
    <property type="project" value="InterPro"/>
</dbReference>
<dbReference type="SUPFAM" id="SSF56219">
    <property type="entry name" value="DNase I-like"/>
    <property type="match status" value="1"/>
</dbReference>
<feature type="domain" description="Endonuclease/exonuclease/phosphatase" evidence="1">
    <location>
        <begin position="45"/>
        <end position="184"/>
    </location>
</feature>
<dbReference type="Gene3D" id="3.60.10.10">
    <property type="entry name" value="Endonuclease/exonuclease/phosphatase"/>
    <property type="match status" value="1"/>
</dbReference>
<dbReference type="AlphaFoldDB" id="A0A183SFP1"/>
<dbReference type="STRING" id="70667.A0A183SFP1"/>
<dbReference type="InterPro" id="IPR005135">
    <property type="entry name" value="Endo/exonuclease/phosphatase"/>
</dbReference>
<dbReference type="WBParaSite" id="SSLN_0000313901-mRNA-1">
    <property type="protein sequence ID" value="SSLN_0000313901-mRNA-1"/>
    <property type="gene ID" value="SSLN_0000313901"/>
</dbReference>
<name>A0A183SFP1_SCHSO</name>
<reference evidence="2 3" key="2">
    <citation type="submission" date="2018-11" db="EMBL/GenBank/DDBJ databases">
        <authorList>
            <consortium name="Pathogen Informatics"/>
        </authorList>
    </citation>
    <scope>NUCLEOTIDE SEQUENCE [LARGE SCALE GENOMIC DNA]</scope>
    <source>
        <strain evidence="2 3">NST_G2</strain>
    </source>
</reference>
<evidence type="ECO:0000259" key="1">
    <source>
        <dbReference type="Pfam" id="PF03372"/>
    </source>
</evidence>
<protein>
    <submittedName>
        <fullName evidence="4">Endo/exonuclease/phosphatase domain-containing protein</fullName>
    </submittedName>
</protein>
<keyword evidence="3" id="KW-1185">Reference proteome</keyword>
<dbReference type="InterPro" id="IPR027124">
    <property type="entry name" value="Swc5/CFDP1/2"/>
</dbReference>
<reference evidence="4" key="1">
    <citation type="submission" date="2016-06" db="UniProtKB">
        <authorList>
            <consortium name="WormBaseParasite"/>
        </authorList>
    </citation>
    <scope>IDENTIFICATION</scope>
</reference>
<evidence type="ECO:0000313" key="3">
    <source>
        <dbReference type="Proteomes" id="UP000275846"/>
    </source>
</evidence>
<dbReference type="PANTHER" id="PTHR23227">
    <property type="entry name" value="BUCENTAUR RELATED"/>
    <property type="match status" value="1"/>
</dbReference>
<evidence type="ECO:0000313" key="4">
    <source>
        <dbReference type="WBParaSite" id="SSLN_0000313901-mRNA-1"/>
    </source>
</evidence>
<gene>
    <name evidence="2" type="ORF">SSLN_LOCUS3039</name>
</gene>
<organism evidence="4">
    <name type="scientific">Schistocephalus solidus</name>
    <name type="common">Tapeworm</name>
    <dbReference type="NCBI Taxonomy" id="70667"/>
    <lineage>
        <taxon>Eukaryota</taxon>
        <taxon>Metazoa</taxon>
        <taxon>Spiralia</taxon>
        <taxon>Lophotrochozoa</taxon>
        <taxon>Platyhelminthes</taxon>
        <taxon>Cestoda</taxon>
        <taxon>Eucestoda</taxon>
        <taxon>Diphyllobothriidea</taxon>
        <taxon>Diphyllobothriidae</taxon>
        <taxon>Schistocephalus</taxon>
    </lineage>
</organism>
<dbReference type="OrthoDB" id="10030815at2759"/>
<proteinExistence type="predicted"/>
<evidence type="ECO:0000313" key="2">
    <source>
        <dbReference type="EMBL" id="VDL89424.1"/>
    </source>
</evidence>
<dbReference type="EMBL" id="UYSU01032407">
    <property type="protein sequence ID" value="VDL89424.1"/>
    <property type="molecule type" value="Genomic_DNA"/>
</dbReference>
<dbReference type="Pfam" id="PF03372">
    <property type="entry name" value="Exo_endo_phos"/>
    <property type="match status" value="1"/>
</dbReference>
<dbReference type="Proteomes" id="UP000275846">
    <property type="component" value="Unassembled WGS sequence"/>
</dbReference>
<sequence>MLVITSSAAGHGSQITKYAVVKLKQTTIPPIPIPFAILSRLLGSNRPERRTALVARELARYKVDIAALSETRLSEQGPLEEVGAGYNFIWSGRQKAERWDAGVAFAIQIDIVGRLPCLPQGINDRLMSLRLPLWGDKFATIISAYVPPMMSSDGAKDKFYEDLHALLATVPKEDKLIVLGDFSTRVGTDHAAWQGMLGPHGLGSCNDNGLLLLRISMDYGVTYKAYA</sequence>
<dbReference type="InterPro" id="IPR036691">
    <property type="entry name" value="Endo/exonu/phosph_ase_sf"/>
</dbReference>
<accession>A0A183SFP1</accession>